<dbReference type="GeneID" id="70132717"/>
<sequence>MPRTAPKESVSNRALRSTRSFGVQKPSTPPTSRKRRTRNIRVEGQYKEGHVQTQPGAGRKPKKALASYFQPSQNEASDPNRRAALFTVPVEMLRAISSHLPPASAVCLTLTCKLAVQTLGTTSWNDERVRRRRYLDYHMGRHHRSSLIELLFHDLRPLDMIYCERCTTIHRPLKRPSAHRETKLTKYCWGQDAIIDYYPKSELGGYSLVFDHIKHVIETTSPNSSCPIEYLSGSFQIPNPNLHYTLSTSSRRINGNIIIRHDYVFRTSSPKMPLKVTDVLGLPLRICPHQSTTTMTPPSGRYTRNPSPNGPLFTHSIAYAFPVSQRTGVPPNKIFRKPTPLEEQMLRSLDLGEEKIMRCRCCPTKWDVNYSEARASSTAGRGELTITVWHCLYSQLYMAARVWPWFVRREGQLLGKSKMNTEFWSQTRSFADFKTD</sequence>
<organism evidence="2 3">
    <name type="scientific">Truncatella angustata</name>
    <dbReference type="NCBI Taxonomy" id="152316"/>
    <lineage>
        <taxon>Eukaryota</taxon>
        <taxon>Fungi</taxon>
        <taxon>Dikarya</taxon>
        <taxon>Ascomycota</taxon>
        <taxon>Pezizomycotina</taxon>
        <taxon>Sordariomycetes</taxon>
        <taxon>Xylariomycetidae</taxon>
        <taxon>Amphisphaeriales</taxon>
        <taxon>Sporocadaceae</taxon>
        <taxon>Truncatella</taxon>
    </lineage>
</organism>
<feature type="compositionally biased region" description="Basic and acidic residues" evidence="1">
    <location>
        <begin position="40"/>
        <end position="50"/>
    </location>
</feature>
<proteinExistence type="predicted"/>
<dbReference type="Proteomes" id="UP000758603">
    <property type="component" value="Unassembled WGS sequence"/>
</dbReference>
<gene>
    <name evidence="2" type="ORF">BKA67DRAFT_580128</name>
</gene>
<evidence type="ECO:0000313" key="3">
    <source>
        <dbReference type="Proteomes" id="UP000758603"/>
    </source>
</evidence>
<dbReference type="AlphaFoldDB" id="A0A9P8UCT5"/>
<evidence type="ECO:0000256" key="1">
    <source>
        <dbReference type="SAM" id="MobiDB-lite"/>
    </source>
</evidence>
<feature type="region of interest" description="Disordered" evidence="1">
    <location>
        <begin position="1"/>
        <end position="63"/>
    </location>
</feature>
<name>A0A9P8UCT5_9PEZI</name>
<evidence type="ECO:0000313" key="2">
    <source>
        <dbReference type="EMBL" id="KAH6646640.1"/>
    </source>
</evidence>
<dbReference type="RefSeq" id="XP_045953154.1">
    <property type="nucleotide sequence ID" value="XM_046103826.1"/>
</dbReference>
<comment type="caution">
    <text evidence="2">The sequence shown here is derived from an EMBL/GenBank/DDBJ whole genome shotgun (WGS) entry which is preliminary data.</text>
</comment>
<accession>A0A9P8UCT5</accession>
<keyword evidence="3" id="KW-1185">Reference proteome</keyword>
<reference evidence="2" key="1">
    <citation type="journal article" date="2021" name="Nat. Commun.">
        <title>Genetic determinants of endophytism in the Arabidopsis root mycobiome.</title>
        <authorList>
            <person name="Mesny F."/>
            <person name="Miyauchi S."/>
            <person name="Thiergart T."/>
            <person name="Pickel B."/>
            <person name="Atanasova L."/>
            <person name="Karlsson M."/>
            <person name="Huettel B."/>
            <person name="Barry K.W."/>
            <person name="Haridas S."/>
            <person name="Chen C."/>
            <person name="Bauer D."/>
            <person name="Andreopoulos W."/>
            <person name="Pangilinan J."/>
            <person name="LaButti K."/>
            <person name="Riley R."/>
            <person name="Lipzen A."/>
            <person name="Clum A."/>
            <person name="Drula E."/>
            <person name="Henrissat B."/>
            <person name="Kohler A."/>
            <person name="Grigoriev I.V."/>
            <person name="Martin F.M."/>
            <person name="Hacquard S."/>
        </authorList>
    </citation>
    <scope>NUCLEOTIDE SEQUENCE</scope>
    <source>
        <strain evidence="2">MPI-SDFR-AT-0073</strain>
    </source>
</reference>
<dbReference type="OrthoDB" id="3766406at2759"/>
<evidence type="ECO:0008006" key="4">
    <source>
        <dbReference type="Google" id="ProtNLM"/>
    </source>
</evidence>
<dbReference type="EMBL" id="JAGPXC010000009">
    <property type="protein sequence ID" value="KAH6646640.1"/>
    <property type="molecule type" value="Genomic_DNA"/>
</dbReference>
<protein>
    <recommendedName>
        <fullName evidence="4">F-box domain-containing protein</fullName>
    </recommendedName>
</protein>
<feature type="compositionally biased region" description="Polar residues" evidence="1">
    <location>
        <begin position="9"/>
        <end position="21"/>
    </location>
</feature>